<feature type="region of interest" description="Disordered" evidence="1">
    <location>
        <begin position="804"/>
        <end position="908"/>
    </location>
</feature>
<feature type="compositionally biased region" description="Polar residues" evidence="1">
    <location>
        <begin position="183"/>
        <end position="207"/>
    </location>
</feature>
<feature type="compositionally biased region" description="Polar residues" evidence="1">
    <location>
        <begin position="158"/>
        <end position="169"/>
    </location>
</feature>
<feature type="region of interest" description="Disordered" evidence="1">
    <location>
        <begin position="234"/>
        <end position="261"/>
    </location>
</feature>
<feature type="compositionally biased region" description="Low complexity" evidence="1">
    <location>
        <begin position="436"/>
        <end position="461"/>
    </location>
</feature>
<dbReference type="AlphaFoldDB" id="A0A9W9DIC2"/>
<feature type="compositionally biased region" description="Pro residues" evidence="1">
    <location>
        <begin position="499"/>
        <end position="515"/>
    </location>
</feature>
<sequence>MRARVNSNAMPKPLIDINELTGPKRRSVETGRQKSQDGFTGGATLLSAGTTQGASSMTAMSPIPSSVISTSPPGRRFVSPPPSPVSSHPPKLRSESISPRSPSQAPSGLVQRRIPMGRNELDASSTVSSTTAGSSNDGSSGGKRKDPLSERLSKVVASVNSSPTISQHLPNPVSGPLRRDTATESNVRSNSSTELDIPFTSSPSPTLEVSAADRYSIGDIVVDSYFPKEPAVRVPSPKSFPIQKPANDTPQRNVQVRKSEDSTEAMADLADLLGAGIKLVSVNGEDQPDEDMPFGRSSEEGVGSFVRLAYDEPPPSPNRITPIVVKTRPAAPSFSVTSRPQHARGASINILTTSTSGTVTNTATGDVTTATTTTTTTTTQMPTRSPPAAGAPRPRSSTLLPVSSSKSTLSTWSSANPNMSNAKAEPLASRNLLMPSSVTGSSVASSSTTSSSGSSKSGQSTRRNASSGNDSGGSHARGQQITRQRQPPSKQSRSMSANPMPPPMTSSSRFPPPSKPFATQSPASSTGDSSSGRGAPITPRDGSDIGDGLSHIPSREEQWGSGVSGLSFGAKHGRKRSIAFDDEAVNEGTGKNKSKETPEGEEARRKERRRSEARAAIELGNTINGPGPILDDDEDEDMPISQTTGPRMNGMSPMMMNGPIPNMSGMLSPQMTGNPMWGWTPMPSMPHIAPGQMLSPAQFMVPPPTDPTFFAAHQQAMMYAKQAYQMAVAQQAMAAAAEEWERGSTVGGFSSSQSMYGMPPSTPSMMGSPYGMSGGNGWSTGSTLFPSSASRSPMYGSGALSEYGGGGRSGGWNSSRSVYGESFGPSSPSPRSPGGANRGRLSSYTRDSGHYPPMPPMPPQGNNKNTTSRPSANPRARTVSQPANPIRTRDAGSAARKVPPSSWKINAP</sequence>
<keyword evidence="3" id="KW-1185">Reference proteome</keyword>
<feature type="compositionally biased region" description="Polar residues" evidence="1">
    <location>
        <begin position="860"/>
        <end position="871"/>
    </location>
</feature>
<feature type="compositionally biased region" description="Basic and acidic residues" evidence="1">
    <location>
        <begin position="593"/>
        <end position="615"/>
    </location>
</feature>
<gene>
    <name evidence="2" type="ORF">J3R30DRAFT_1132063</name>
</gene>
<reference evidence="2" key="1">
    <citation type="submission" date="2022-08" db="EMBL/GenBank/DDBJ databases">
        <title>A Global Phylogenomic Analysis of the Shiitake Genus Lentinula.</title>
        <authorList>
            <consortium name="DOE Joint Genome Institute"/>
            <person name="Sierra-Patev S."/>
            <person name="Min B."/>
            <person name="Naranjo-Ortiz M."/>
            <person name="Looney B."/>
            <person name="Konkel Z."/>
            <person name="Slot J.C."/>
            <person name="Sakamoto Y."/>
            <person name="Steenwyk J.L."/>
            <person name="Rokas A."/>
            <person name="Carro J."/>
            <person name="Camarero S."/>
            <person name="Ferreira P."/>
            <person name="Molpeceres G."/>
            <person name="Ruiz-Duenas F.J."/>
            <person name="Serrano A."/>
            <person name="Henrissat B."/>
            <person name="Drula E."/>
            <person name="Hughes K.W."/>
            <person name="Mata J.L."/>
            <person name="Ishikawa N.K."/>
            <person name="Vargas-Isla R."/>
            <person name="Ushijima S."/>
            <person name="Smith C.A."/>
            <person name="Ahrendt S."/>
            <person name="Andreopoulos W."/>
            <person name="He G."/>
            <person name="Labutti K."/>
            <person name="Lipzen A."/>
            <person name="Ng V."/>
            <person name="Riley R."/>
            <person name="Sandor L."/>
            <person name="Barry K."/>
            <person name="Martinez A.T."/>
            <person name="Xiao Y."/>
            <person name="Gibbons J.G."/>
            <person name="Terashima K."/>
            <person name="Grigoriev I.V."/>
            <person name="Hibbett D.S."/>
        </authorList>
    </citation>
    <scope>NUCLEOTIDE SEQUENCE</scope>
    <source>
        <strain evidence="2">JLM2183</strain>
    </source>
</reference>
<feature type="compositionally biased region" description="Polar residues" evidence="1">
    <location>
        <begin position="477"/>
        <end position="497"/>
    </location>
</feature>
<organism evidence="2 3">
    <name type="scientific">Lentinula aciculospora</name>
    <dbReference type="NCBI Taxonomy" id="153920"/>
    <lineage>
        <taxon>Eukaryota</taxon>
        <taxon>Fungi</taxon>
        <taxon>Dikarya</taxon>
        <taxon>Basidiomycota</taxon>
        <taxon>Agaricomycotina</taxon>
        <taxon>Agaricomycetes</taxon>
        <taxon>Agaricomycetidae</taxon>
        <taxon>Agaricales</taxon>
        <taxon>Marasmiineae</taxon>
        <taxon>Omphalotaceae</taxon>
        <taxon>Lentinula</taxon>
    </lineage>
</organism>
<feature type="compositionally biased region" description="Low complexity" evidence="1">
    <location>
        <begin position="123"/>
        <end position="135"/>
    </location>
</feature>
<evidence type="ECO:0000313" key="3">
    <source>
        <dbReference type="Proteomes" id="UP001150266"/>
    </source>
</evidence>
<feature type="region of interest" description="Disordered" evidence="1">
    <location>
        <begin position="1"/>
        <end position="207"/>
    </location>
</feature>
<feature type="compositionally biased region" description="Low complexity" evidence="1">
    <location>
        <begin position="521"/>
        <end position="534"/>
    </location>
</feature>
<comment type="caution">
    <text evidence="2">The sequence shown here is derived from an EMBL/GenBank/DDBJ whole genome shotgun (WGS) entry which is preliminary data.</text>
</comment>
<protein>
    <submittedName>
        <fullName evidence="2">Uncharacterized protein</fullName>
    </submittedName>
</protein>
<feature type="compositionally biased region" description="Low complexity" evidence="1">
    <location>
        <begin position="42"/>
        <end position="54"/>
    </location>
</feature>
<feature type="region of interest" description="Disordered" evidence="1">
    <location>
        <begin position="356"/>
        <end position="635"/>
    </location>
</feature>
<proteinExistence type="predicted"/>
<evidence type="ECO:0000313" key="2">
    <source>
        <dbReference type="EMBL" id="KAJ4470865.1"/>
    </source>
</evidence>
<feature type="compositionally biased region" description="Low complexity" evidence="1">
    <location>
        <begin position="356"/>
        <end position="414"/>
    </location>
</feature>
<feature type="compositionally biased region" description="Low complexity" evidence="1">
    <location>
        <begin position="61"/>
        <end position="78"/>
    </location>
</feature>
<accession>A0A9W9DIC2</accession>
<feature type="region of interest" description="Disordered" evidence="1">
    <location>
        <begin position="331"/>
        <end position="350"/>
    </location>
</feature>
<evidence type="ECO:0000256" key="1">
    <source>
        <dbReference type="SAM" id="MobiDB-lite"/>
    </source>
</evidence>
<dbReference type="EMBL" id="JAOTPV010000024">
    <property type="protein sequence ID" value="KAJ4470865.1"/>
    <property type="molecule type" value="Genomic_DNA"/>
</dbReference>
<dbReference type="Proteomes" id="UP001150266">
    <property type="component" value="Unassembled WGS sequence"/>
</dbReference>
<feature type="compositionally biased region" description="Basic and acidic residues" evidence="1">
    <location>
        <begin position="143"/>
        <end position="153"/>
    </location>
</feature>
<feature type="compositionally biased region" description="Basic and acidic residues" evidence="1">
    <location>
        <begin position="26"/>
        <end position="35"/>
    </location>
</feature>
<dbReference type="OrthoDB" id="2687738at2759"/>
<feature type="compositionally biased region" description="Polar residues" evidence="1">
    <location>
        <begin position="95"/>
        <end position="106"/>
    </location>
</feature>
<feature type="compositionally biased region" description="Polar residues" evidence="1">
    <location>
        <begin position="246"/>
        <end position="256"/>
    </location>
</feature>
<name>A0A9W9DIC2_9AGAR</name>